<dbReference type="GeneID" id="87942237"/>
<dbReference type="KEGG" id="cdet:87942237"/>
<organism evidence="2 3">
    <name type="scientific">Colletotrichum destructivum</name>
    <dbReference type="NCBI Taxonomy" id="34406"/>
    <lineage>
        <taxon>Eukaryota</taxon>
        <taxon>Fungi</taxon>
        <taxon>Dikarya</taxon>
        <taxon>Ascomycota</taxon>
        <taxon>Pezizomycotina</taxon>
        <taxon>Sordariomycetes</taxon>
        <taxon>Hypocreomycetidae</taxon>
        <taxon>Glomerellales</taxon>
        <taxon>Glomerellaceae</taxon>
        <taxon>Colletotrichum</taxon>
        <taxon>Colletotrichum destructivum species complex</taxon>
    </lineage>
</organism>
<sequence>MYAPAPSSTGRMRQRSRPEGKSSLIDQNFGASPERDGAERPRDCRSTLRTGQGGGEKGVPRSNDGTKSMAGRGEAAPSCRV</sequence>
<reference evidence="3" key="1">
    <citation type="journal article" date="2023" name="bioRxiv">
        <title>Complete genome of the Medicago anthracnose fungus, Colletotrichum destructivum, reveals a mini-chromosome-like region within a core chromosome.</title>
        <authorList>
            <person name="Lapalu N."/>
            <person name="Simon A."/>
            <person name="Lu A."/>
            <person name="Plaumann P.-L."/>
            <person name="Amselem J."/>
            <person name="Pigne S."/>
            <person name="Auger A."/>
            <person name="Koch C."/>
            <person name="Dallery J.-F."/>
            <person name="O'Connell R.J."/>
        </authorList>
    </citation>
    <scope>NUCLEOTIDE SEQUENCE [LARGE SCALE GENOMIC DNA]</scope>
    <source>
        <strain evidence="3">CBS 520.97</strain>
    </source>
</reference>
<name>A0AAX4IBQ7_9PEZI</name>
<protein>
    <submittedName>
        <fullName evidence="2">Uncharacterized protein</fullName>
    </submittedName>
</protein>
<accession>A0AAX4IBQ7</accession>
<feature type="region of interest" description="Disordered" evidence="1">
    <location>
        <begin position="1"/>
        <end position="81"/>
    </location>
</feature>
<keyword evidence="3" id="KW-1185">Reference proteome</keyword>
<evidence type="ECO:0000256" key="1">
    <source>
        <dbReference type="SAM" id="MobiDB-lite"/>
    </source>
</evidence>
<feature type="compositionally biased region" description="Basic and acidic residues" evidence="1">
    <location>
        <begin position="33"/>
        <end position="46"/>
    </location>
</feature>
<evidence type="ECO:0000313" key="2">
    <source>
        <dbReference type="EMBL" id="WQF80720.1"/>
    </source>
</evidence>
<dbReference type="Proteomes" id="UP001322277">
    <property type="component" value="Chromosome 3"/>
</dbReference>
<dbReference type="AlphaFoldDB" id="A0AAX4IBQ7"/>
<dbReference type="RefSeq" id="XP_062777944.1">
    <property type="nucleotide sequence ID" value="XM_062921893.1"/>
</dbReference>
<gene>
    <name evidence="2" type="ORF">CDEST_05734</name>
</gene>
<dbReference type="EMBL" id="CP137307">
    <property type="protein sequence ID" value="WQF80720.1"/>
    <property type="molecule type" value="Genomic_DNA"/>
</dbReference>
<evidence type="ECO:0000313" key="3">
    <source>
        <dbReference type="Proteomes" id="UP001322277"/>
    </source>
</evidence>
<proteinExistence type="predicted"/>
<feature type="compositionally biased region" description="Polar residues" evidence="1">
    <location>
        <begin position="1"/>
        <end position="11"/>
    </location>
</feature>